<protein>
    <recommendedName>
        <fullName evidence="3">NACHT domain-containing protein</fullName>
    </recommendedName>
</protein>
<sequence length="432" mass="47287">MNRVRIFISSPGDVAGERQRALQVVESLQQTFDGTLKLEPLLWEQEPLLATADFQSQIRSPADFDIFATIIGSRLGSPLGPQFTRRDGTLYASGTEFEFEMAVAGYHANGKPDMLFYRKMVTPDGSSSEQLEKVSSFFDKWFSSPDGLGRIGSYHEFKHTDEFENLFAAHLQEVLRRFLPRPNNLPAPISSFLGRVDLIHQLSDLVLRDDVRLVTLTGATGAGKSRLALRTSRGLLPEFADGVFLVRLQPGAHAESLPATIADAIELALTGDSPPMEQVKAALTDRELLLLLDGLEQAEAAAPLLADLLEASAGLKILTSRNEPLGVSGEHTLTVPPLTLPKNDASSLQDIQDAEAVQLFQERARAVRDDFELNADNAATVSEICRQLGGLPLSIERAASRLRSMSVTKLLRSLASIKVKDETGKTVYLIPR</sequence>
<dbReference type="Proteomes" id="UP000323708">
    <property type="component" value="Unassembled WGS sequence"/>
</dbReference>
<proteinExistence type="predicted"/>
<dbReference type="InterPro" id="IPR027417">
    <property type="entry name" value="P-loop_NTPase"/>
</dbReference>
<organism evidence="1 2">
    <name type="scientific">Pseudohalioglobus sediminis</name>
    <dbReference type="NCBI Taxonomy" id="2606449"/>
    <lineage>
        <taxon>Bacteria</taxon>
        <taxon>Pseudomonadati</taxon>
        <taxon>Pseudomonadota</taxon>
        <taxon>Gammaproteobacteria</taxon>
        <taxon>Cellvibrionales</taxon>
        <taxon>Halieaceae</taxon>
        <taxon>Pseudohalioglobus</taxon>
    </lineage>
</organism>
<dbReference type="PANTHER" id="PTHR47691">
    <property type="entry name" value="REGULATOR-RELATED"/>
    <property type="match status" value="1"/>
</dbReference>
<dbReference type="RefSeq" id="WP_149611987.1">
    <property type="nucleotide sequence ID" value="NZ_VTUX01000006.1"/>
</dbReference>
<evidence type="ECO:0000313" key="1">
    <source>
        <dbReference type="EMBL" id="KAA1190088.1"/>
    </source>
</evidence>
<dbReference type="SUPFAM" id="SSF52540">
    <property type="entry name" value="P-loop containing nucleoside triphosphate hydrolases"/>
    <property type="match status" value="1"/>
</dbReference>
<dbReference type="EMBL" id="VTUX01000006">
    <property type="protein sequence ID" value="KAA1190088.1"/>
    <property type="molecule type" value="Genomic_DNA"/>
</dbReference>
<gene>
    <name evidence="1" type="ORF">F0M18_13565</name>
</gene>
<name>A0A5B0WUE3_9GAMM</name>
<dbReference type="Gene3D" id="3.40.50.300">
    <property type="entry name" value="P-loop containing nucleotide triphosphate hydrolases"/>
    <property type="match status" value="1"/>
</dbReference>
<dbReference type="PANTHER" id="PTHR47691:SF3">
    <property type="entry name" value="HTH-TYPE TRANSCRIPTIONAL REGULATOR RV0890C-RELATED"/>
    <property type="match status" value="1"/>
</dbReference>
<dbReference type="AlphaFoldDB" id="A0A5B0WUE3"/>
<evidence type="ECO:0000313" key="2">
    <source>
        <dbReference type="Proteomes" id="UP000323708"/>
    </source>
</evidence>
<keyword evidence="2" id="KW-1185">Reference proteome</keyword>
<comment type="caution">
    <text evidence="1">The sequence shown here is derived from an EMBL/GenBank/DDBJ whole genome shotgun (WGS) entry which is preliminary data.</text>
</comment>
<reference evidence="1 2" key="1">
    <citation type="submission" date="2019-09" db="EMBL/GenBank/DDBJ databases">
        <authorList>
            <person name="Chen X.-Y."/>
        </authorList>
    </citation>
    <scope>NUCLEOTIDE SEQUENCE [LARGE SCALE GENOMIC DNA]</scope>
    <source>
        <strain evidence="1 2">NY5</strain>
    </source>
</reference>
<accession>A0A5B0WUE3</accession>
<dbReference type="PRINTS" id="PR00364">
    <property type="entry name" value="DISEASERSIST"/>
</dbReference>
<evidence type="ECO:0008006" key="3">
    <source>
        <dbReference type="Google" id="ProtNLM"/>
    </source>
</evidence>